<keyword evidence="3" id="KW-0560">Oxidoreductase</keyword>
<keyword evidence="2 5" id="KW-0479">Metal-binding</keyword>
<protein>
    <recommendedName>
        <fullName evidence="8">Carotenoid isomerooxygenase</fullName>
    </recommendedName>
</protein>
<dbReference type="GO" id="GO:0010436">
    <property type="term" value="F:carotenoid dioxygenase activity"/>
    <property type="evidence" value="ECO:0007669"/>
    <property type="project" value="TreeGrafter"/>
</dbReference>
<evidence type="ECO:0000256" key="3">
    <source>
        <dbReference type="ARBA" id="ARBA00023002"/>
    </source>
</evidence>
<dbReference type="GO" id="GO:0016121">
    <property type="term" value="P:carotene catabolic process"/>
    <property type="evidence" value="ECO:0007669"/>
    <property type="project" value="TreeGrafter"/>
</dbReference>
<feature type="binding site" evidence="5">
    <location>
        <position position="299"/>
    </location>
    <ligand>
        <name>Fe cation</name>
        <dbReference type="ChEBI" id="CHEBI:24875"/>
        <note>catalytic</note>
    </ligand>
</feature>
<evidence type="ECO:0000256" key="1">
    <source>
        <dbReference type="ARBA" id="ARBA00006787"/>
    </source>
</evidence>
<dbReference type="GO" id="GO:0003834">
    <property type="term" value="F:beta-carotene 15,15'-dioxygenase activity"/>
    <property type="evidence" value="ECO:0007669"/>
    <property type="project" value="TreeGrafter"/>
</dbReference>
<accession>A0AAN9ZHH2</accession>
<dbReference type="GO" id="GO:0042574">
    <property type="term" value="P:retinal metabolic process"/>
    <property type="evidence" value="ECO:0007669"/>
    <property type="project" value="TreeGrafter"/>
</dbReference>
<evidence type="ECO:0000313" key="7">
    <source>
        <dbReference type="Proteomes" id="UP001378592"/>
    </source>
</evidence>
<comment type="similarity">
    <text evidence="1">Belongs to the carotenoid oxygenase family.</text>
</comment>
<evidence type="ECO:0008006" key="8">
    <source>
        <dbReference type="Google" id="ProtNLM"/>
    </source>
</evidence>
<dbReference type="AlphaFoldDB" id="A0AAN9ZHH2"/>
<dbReference type="Pfam" id="PF03055">
    <property type="entry name" value="RPE65"/>
    <property type="match status" value="1"/>
</dbReference>
<feature type="binding site" evidence="5">
    <location>
        <position position="583"/>
    </location>
    <ligand>
        <name>Fe cation</name>
        <dbReference type="ChEBI" id="CHEBI:24875"/>
        <note>catalytic</note>
    </ligand>
</feature>
<comment type="caution">
    <text evidence="6">The sequence shown here is derived from an EMBL/GenBank/DDBJ whole genome shotgun (WGS) entry which is preliminary data.</text>
</comment>
<dbReference type="EMBL" id="JAZDUA010000007">
    <property type="protein sequence ID" value="KAK7873942.1"/>
    <property type="molecule type" value="Genomic_DNA"/>
</dbReference>
<evidence type="ECO:0000256" key="5">
    <source>
        <dbReference type="PIRSR" id="PIRSR604294-1"/>
    </source>
</evidence>
<reference evidence="6 7" key="1">
    <citation type="submission" date="2024-03" db="EMBL/GenBank/DDBJ databases">
        <title>The genome assembly and annotation of the cricket Gryllus longicercus Weissman &amp; Gray.</title>
        <authorList>
            <person name="Szrajer S."/>
            <person name="Gray D."/>
            <person name="Ylla G."/>
        </authorList>
    </citation>
    <scope>NUCLEOTIDE SEQUENCE [LARGE SCALE GENOMIC DNA]</scope>
    <source>
        <strain evidence="6">DAG 2021-001</strain>
        <tissue evidence="6">Whole body minus gut</tissue>
    </source>
</reference>
<feature type="binding site" evidence="5">
    <location>
        <position position="369"/>
    </location>
    <ligand>
        <name>Fe cation</name>
        <dbReference type="ChEBI" id="CHEBI:24875"/>
        <note>catalytic</note>
    </ligand>
</feature>
<dbReference type="InterPro" id="IPR004294">
    <property type="entry name" value="Carotenoid_Oase"/>
</dbReference>
<dbReference type="PANTHER" id="PTHR10543:SF24">
    <property type="entry name" value="CAROTENOID ISOMEROOXYGENASE"/>
    <property type="match status" value="1"/>
</dbReference>
<evidence type="ECO:0000256" key="2">
    <source>
        <dbReference type="ARBA" id="ARBA00022723"/>
    </source>
</evidence>
<dbReference type="GO" id="GO:0046872">
    <property type="term" value="F:metal ion binding"/>
    <property type="evidence" value="ECO:0007669"/>
    <property type="project" value="UniProtKB-KW"/>
</dbReference>
<keyword evidence="4 5" id="KW-0408">Iron</keyword>
<dbReference type="PANTHER" id="PTHR10543">
    <property type="entry name" value="BETA-CAROTENE DIOXYGENASE"/>
    <property type="match status" value="1"/>
</dbReference>
<organism evidence="6 7">
    <name type="scientific">Gryllus longicercus</name>
    <dbReference type="NCBI Taxonomy" id="2509291"/>
    <lineage>
        <taxon>Eukaryota</taxon>
        <taxon>Metazoa</taxon>
        <taxon>Ecdysozoa</taxon>
        <taxon>Arthropoda</taxon>
        <taxon>Hexapoda</taxon>
        <taxon>Insecta</taxon>
        <taxon>Pterygota</taxon>
        <taxon>Neoptera</taxon>
        <taxon>Polyneoptera</taxon>
        <taxon>Orthoptera</taxon>
        <taxon>Ensifera</taxon>
        <taxon>Gryllidea</taxon>
        <taxon>Grylloidea</taxon>
        <taxon>Gryllidae</taxon>
        <taxon>Gryllinae</taxon>
        <taxon>Gryllus</taxon>
    </lineage>
</organism>
<proteinExistence type="inferred from homology"/>
<sequence>MPSDKVKVQLKANRLAPAAFPEFRWSPLFPRRLAPRSDTVVAKDVAEDARQPLCQQENLYPNCDVSVWLRSCSEEVLRPLEGVSSGTIPKWLNGSLLRNGPGSLKVGNMTFDHLFDSSALLHRFAIADGRATYQNRFLQSQTFRRNAAARRIVVTEFGTRAVPDPCQSIFQRVSALFKPGETYSDNAMISIYPFGDEYYAFTESPVIHRIDPSSLETLNRVNVSNHVSIVNHSSHPHVMSDGTVYNLGLSVTATGPAYAIMKFPSANHEVIGEPSSMFEEAMIVAKVPARWPFHPGYMHTFGFTENFFIIVEQPLSVSVPAMVKNHVTSSPMAASFRWYPEEQTQIHLICRKTGKIAHQFVAEAFFYLHIINSFEKDDHVVVDICCYRDPSMLDCMYVESLKGIQSNPDYARMFRSRPLRFVLPLGTTDNKEKGQNLVTLKGSKATAHRLPSNDGIFLQPELLCTLGCETPRVHYERHGGRPYRFFYAISSDVDLDNPGTLIKVDTYTRSSKTWCEENVYPSEPIFVPAPDPVAEDDGVVLSALVWGKGNENKVALLVLDAASWTELGRTEFTTPGPVPKCLHGWFAHDS</sequence>
<feature type="binding site" evidence="5">
    <location>
        <position position="235"/>
    </location>
    <ligand>
        <name>Fe cation</name>
        <dbReference type="ChEBI" id="CHEBI:24875"/>
        <note>catalytic</note>
    </ligand>
</feature>
<evidence type="ECO:0000256" key="4">
    <source>
        <dbReference type="ARBA" id="ARBA00023004"/>
    </source>
</evidence>
<gene>
    <name evidence="6" type="ORF">R5R35_012953</name>
</gene>
<dbReference type="Proteomes" id="UP001378592">
    <property type="component" value="Unassembled WGS sequence"/>
</dbReference>
<name>A0AAN9ZHH2_9ORTH</name>
<keyword evidence="7" id="KW-1185">Reference proteome</keyword>
<comment type="cofactor">
    <cofactor evidence="5">
        <name>Fe(2+)</name>
        <dbReference type="ChEBI" id="CHEBI:29033"/>
    </cofactor>
    <text evidence="5">Binds 1 Fe(2+) ion per subunit.</text>
</comment>
<evidence type="ECO:0000313" key="6">
    <source>
        <dbReference type="EMBL" id="KAK7873942.1"/>
    </source>
</evidence>